<dbReference type="KEGG" id="aram:KAR29_04660"/>
<proteinExistence type="predicted"/>
<reference evidence="2" key="1">
    <citation type="submission" date="2021-04" db="EMBL/GenBank/DDBJ databases">
        <title>A novel Synergistetes isolate from a pyrite-forming mixed culture.</title>
        <authorList>
            <person name="Bunk B."/>
            <person name="Sproer C."/>
            <person name="Spring S."/>
            <person name="Pester M."/>
        </authorList>
    </citation>
    <scope>NUCLEOTIDE SEQUENCE [LARGE SCALE GENOMIC DNA]</scope>
    <source>
        <strain evidence="2">J.5.4.2-T.3.5.2</strain>
    </source>
</reference>
<gene>
    <name evidence="1" type="ORF">KAR29_04660</name>
</gene>
<sequence length="57" mass="6457">MRKFRCLSCRHEFEAAPNVVPAHCPKCYNRYVELVEGPAVKGKSWGSKSYSVAPRKS</sequence>
<name>A0A9Q7AQ20_9BACT</name>
<dbReference type="RefSeq" id="WP_274374471.1">
    <property type="nucleotide sequence ID" value="NZ_CP072943.1"/>
</dbReference>
<accession>A0A9Q7AQ20</accession>
<dbReference type="Proteomes" id="UP000671879">
    <property type="component" value="Chromosome"/>
</dbReference>
<protein>
    <submittedName>
        <fullName evidence="1">Hydrogenase expression protein HypA/HybF</fullName>
    </submittedName>
</protein>
<organism evidence="1 2">
    <name type="scientific">Aminithiophilus ramosus</name>
    <dbReference type="NCBI Taxonomy" id="3029084"/>
    <lineage>
        <taxon>Bacteria</taxon>
        <taxon>Thermotogati</taxon>
        <taxon>Synergistota</taxon>
        <taxon>Synergistia</taxon>
        <taxon>Synergistales</taxon>
        <taxon>Aminithiophilaceae</taxon>
        <taxon>Aminithiophilus</taxon>
    </lineage>
</organism>
<evidence type="ECO:0000313" key="1">
    <source>
        <dbReference type="EMBL" id="QTX33193.1"/>
    </source>
</evidence>
<evidence type="ECO:0000313" key="2">
    <source>
        <dbReference type="Proteomes" id="UP000671879"/>
    </source>
</evidence>
<dbReference type="AlphaFoldDB" id="A0A9Q7AQ20"/>
<dbReference type="EMBL" id="CP072943">
    <property type="protein sequence ID" value="QTX33193.1"/>
    <property type="molecule type" value="Genomic_DNA"/>
</dbReference>
<keyword evidence="2" id="KW-1185">Reference proteome</keyword>